<sequence>MATGVSGIRSLYATFLGFVIGSVGGVIGGIWLGISPFFSRLLNPYIWAFNALPKVALDHVIDARAASGGA</sequence>
<dbReference type="AlphaFoldDB" id="A0A090N7J2"/>
<keyword evidence="2 5" id="KW-0812">Transmembrane</keyword>
<name>A0A090N7J2_AFIFE</name>
<proteinExistence type="predicted"/>
<evidence type="ECO:0000256" key="3">
    <source>
        <dbReference type="ARBA" id="ARBA00022989"/>
    </source>
</evidence>
<comment type="subcellular location">
    <subcellularLocation>
        <location evidence="1">Membrane</location>
        <topology evidence="1">Multi-pass membrane protein</topology>
    </subcellularLocation>
</comment>
<evidence type="ECO:0000313" key="6">
    <source>
        <dbReference type="EMBL" id="CEG08698.1"/>
    </source>
</evidence>
<accession>A0A090N7J2</accession>
<dbReference type="EMBL" id="CCAZ020000001">
    <property type="protein sequence ID" value="CEG08698.1"/>
    <property type="molecule type" value="Genomic_DNA"/>
</dbReference>
<dbReference type="GO" id="GO:0016020">
    <property type="term" value="C:membrane"/>
    <property type="evidence" value="ECO:0007669"/>
    <property type="project" value="UniProtKB-SubCell"/>
</dbReference>
<feature type="transmembrane region" description="Helical" evidence="5">
    <location>
        <begin position="12"/>
        <end position="34"/>
    </location>
</feature>
<evidence type="ECO:0000256" key="5">
    <source>
        <dbReference type="SAM" id="Phobius"/>
    </source>
</evidence>
<evidence type="ECO:0000313" key="7">
    <source>
        <dbReference type="Proteomes" id="UP000035762"/>
    </source>
</evidence>
<comment type="caution">
    <text evidence="6">The sequence shown here is derived from an EMBL/GenBank/DDBJ whole genome shotgun (WGS) entry which is preliminary data.</text>
</comment>
<evidence type="ECO:0000256" key="4">
    <source>
        <dbReference type="ARBA" id="ARBA00023136"/>
    </source>
</evidence>
<gene>
    <name evidence="6" type="ORF">BN961_02116</name>
</gene>
<evidence type="ECO:0000256" key="2">
    <source>
        <dbReference type="ARBA" id="ARBA00022692"/>
    </source>
</evidence>
<dbReference type="Proteomes" id="UP000035762">
    <property type="component" value="Unassembled WGS sequence"/>
</dbReference>
<dbReference type="InterPro" id="IPR035906">
    <property type="entry name" value="MetI-like_sf"/>
</dbReference>
<keyword evidence="4 5" id="KW-0472">Membrane</keyword>
<dbReference type="STRING" id="1035.BN961_02116"/>
<dbReference type="SUPFAM" id="SSF161098">
    <property type="entry name" value="MetI-like"/>
    <property type="match status" value="1"/>
</dbReference>
<keyword evidence="7" id="KW-1185">Reference proteome</keyword>
<organism evidence="6 7">
    <name type="scientific">Afipia felis</name>
    <name type="common">Cat scratch disease bacillus</name>
    <dbReference type="NCBI Taxonomy" id="1035"/>
    <lineage>
        <taxon>Bacteria</taxon>
        <taxon>Pseudomonadati</taxon>
        <taxon>Pseudomonadota</taxon>
        <taxon>Alphaproteobacteria</taxon>
        <taxon>Hyphomicrobiales</taxon>
        <taxon>Nitrobacteraceae</taxon>
        <taxon>Afipia</taxon>
    </lineage>
</organism>
<protein>
    <submittedName>
        <fullName evidence="6">Uncharacterized protein</fullName>
    </submittedName>
</protein>
<reference evidence="6 7" key="1">
    <citation type="journal article" date="2014" name="Genome Announc.">
        <title>Genome Sequence of Afipia felis Strain 76713, Isolated in Hospital Water Using an Amoeba Co-Culture Procedure.</title>
        <authorList>
            <person name="Benamar S."/>
            <person name="La Scola B."/>
            <person name="Croce O."/>
        </authorList>
    </citation>
    <scope>NUCLEOTIDE SEQUENCE [LARGE SCALE GENOMIC DNA]</scope>
    <source>
        <strain evidence="6 7">76713</strain>
    </source>
</reference>
<keyword evidence="3 5" id="KW-1133">Transmembrane helix</keyword>
<evidence type="ECO:0000256" key="1">
    <source>
        <dbReference type="ARBA" id="ARBA00004141"/>
    </source>
</evidence>